<dbReference type="InterPro" id="IPR006195">
    <property type="entry name" value="aa-tRNA-synth_II"/>
</dbReference>
<dbReference type="InterPro" id="IPR002320">
    <property type="entry name" value="Thr-tRNA-ligase_IIa"/>
</dbReference>
<comment type="caution">
    <text evidence="13">Lacks conserved residue(s) required for the propagation of feature annotation.</text>
</comment>
<dbReference type="InterPro" id="IPR033728">
    <property type="entry name" value="ThrRS_core"/>
</dbReference>
<dbReference type="SUPFAM" id="SSF55681">
    <property type="entry name" value="Class II aaRS and biotin synthetases"/>
    <property type="match status" value="1"/>
</dbReference>
<dbReference type="Gene3D" id="3.30.930.10">
    <property type="entry name" value="Bira Bifunctional Protein, Domain 2"/>
    <property type="match status" value="1"/>
</dbReference>
<evidence type="ECO:0000256" key="10">
    <source>
        <dbReference type="ARBA" id="ARBA00022917"/>
    </source>
</evidence>
<evidence type="ECO:0000256" key="1">
    <source>
        <dbReference type="ARBA" id="ARBA00008226"/>
    </source>
</evidence>
<keyword evidence="4 13" id="KW-0436">Ligase</keyword>
<keyword evidence="5 13" id="KW-0479">Metal-binding</keyword>
<dbReference type="GO" id="GO:0005737">
    <property type="term" value="C:cytoplasm"/>
    <property type="evidence" value="ECO:0007669"/>
    <property type="project" value="UniProtKB-SubCell"/>
</dbReference>
<keyword evidence="11 13" id="KW-0030">Aminoacyl-tRNA synthetase</keyword>
<dbReference type="SUPFAM" id="SSF55186">
    <property type="entry name" value="ThrRS/AlaRS common domain"/>
    <property type="match status" value="1"/>
</dbReference>
<dbReference type="InterPro" id="IPR045864">
    <property type="entry name" value="aa-tRNA-synth_II/BPL/LPL"/>
</dbReference>
<dbReference type="EC" id="6.1.1.3" evidence="13"/>
<dbReference type="NCBIfam" id="TIGR00418">
    <property type="entry name" value="thrS"/>
    <property type="match status" value="1"/>
</dbReference>
<dbReference type="InterPro" id="IPR012947">
    <property type="entry name" value="tRNA_SAD"/>
</dbReference>
<dbReference type="Gene3D" id="3.30.54.20">
    <property type="match status" value="1"/>
</dbReference>
<dbReference type="GO" id="GO:0006435">
    <property type="term" value="P:threonyl-tRNA aminoacylation"/>
    <property type="evidence" value="ECO:0007669"/>
    <property type="project" value="UniProtKB-UniRule"/>
</dbReference>
<keyword evidence="6 13" id="KW-0547">Nucleotide-binding</keyword>
<dbReference type="PANTHER" id="PTHR11451:SF44">
    <property type="entry name" value="THREONINE--TRNA LIGASE, CHLOROPLASTIC_MITOCHONDRIAL 2"/>
    <property type="match status" value="1"/>
</dbReference>
<dbReference type="CDD" id="cd00771">
    <property type="entry name" value="ThrRS_core"/>
    <property type="match status" value="1"/>
</dbReference>
<dbReference type="OrthoDB" id="9802304at2"/>
<accession>A0A317ZEI7</accession>
<dbReference type="InterPro" id="IPR036621">
    <property type="entry name" value="Anticodon-bd_dom_sf"/>
</dbReference>
<feature type="binding site" evidence="13">
    <location>
        <position position="479"/>
    </location>
    <ligand>
        <name>Zn(2+)</name>
        <dbReference type="ChEBI" id="CHEBI:29105"/>
        <note>catalytic</note>
    </ligand>
</feature>
<dbReference type="FunCoup" id="A0A317ZEI7">
    <property type="interactions" value="522"/>
</dbReference>
<evidence type="ECO:0000313" key="15">
    <source>
        <dbReference type="EMBL" id="PXA03162.1"/>
    </source>
</evidence>
<dbReference type="GO" id="GO:0000049">
    <property type="term" value="F:tRNA binding"/>
    <property type="evidence" value="ECO:0007669"/>
    <property type="project" value="UniProtKB-KW"/>
</dbReference>
<keyword evidence="16" id="KW-1185">Reference proteome</keyword>
<dbReference type="Pfam" id="PF07973">
    <property type="entry name" value="tRNA_SAD"/>
    <property type="match status" value="1"/>
</dbReference>
<dbReference type="Pfam" id="PF03129">
    <property type="entry name" value="HGTP_anticodon"/>
    <property type="match status" value="1"/>
</dbReference>
<evidence type="ECO:0000313" key="16">
    <source>
        <dbReference type="Proteomes" id="UP000247099"/>
    </source>
</evidence>
<comment type="catalytic activity">
    <reaction evidence="12 13">
        <text>tRNA(Thr) + L-threonine + ATP = L-threonyl-tRNA(Thr) + AMP + diphosphate + H(+)</text>
        <dbReference type="Rhea" id="RHEA:24624"/>
        <dbReference type="Rhea" id="RHEA-COMP:9670"/>
        <dbReference type="Rhea" id="RHEA-COMP:9704"/>
        <dbReference type="ChEBI" id="CHEBI:15378"/>
        <dbReference type="ChEBI" id="CHEBI:30616"/>
        <dbReference type="ChEBI" id="CHEBI:33019"/>
        <dbReference type="ChEBI" id="CHEBI:57926"/>
        <dbReference type="ChEBI" id="CHEBI:78442"/>
        <dbReference type="ChEBI" id="CHEBI:78534"/>
        <dbReference type="ChEBI" id="CHEBI:456215"/>
        <dbReference type="EC" id="6.1.1.3"/>
    </reaction>
</comment>
<name>A0A317ZEI7_9BACT</name>
<dbReference type="AlphaFoldDB" id="A0A317ZEI7"/>
<dbReference type="InterPro" id="IPR018163">
    <property type="entry name" value="Thr/Ala-tRNA-synth_IIc_edit"/>
</dbReference>
<dbReference type="SUPFAM" id="SSF52954">
    <property type="entry name" value="Class II aaRS ABD-related"/>
    <property type="match status" value="1"/>
</dbReference>
<evidence type="ECO:0000256" key="9">
    <source>
        <dbReference type="ARBA" id="ARBA00022884"/>
    </source>
</evidence>
<proteinExistence type="inferred from homology"/>
<evidence type="ECO:0000256" key="5">
    <source>
        <dbReference type="ARBA" id="ARBA00022723"/>
    </source>
</evidence>
<dbReference type="PROSITE" id="PS50862">
    <property type="entry name" value="AA_TRNA_LIGASE_II"/>
    <property type="match status" value="1"/>
</dbReference>
<comment type="subunit">
    <text evidence="13">Homodimer.</text>
</comment>
<feature type="binding site" evidence="13">
    <location>
        <position position="350"/>
    </location>
    <ligand>
        <name>Zn(2+)</name>
        <dbReference type="ChEBI" id="CHEBI:29105"/>
        <note>catalytic</note>
    </ligand>
</feature>
<protein>
    <recommendedName>
        <fullName evidence="13">Threonine--tRNA ligase</fullName>
        <ecNumber evidence="13">6.1.1.3</ecNumber>
    </recommendedName>
    <alternativeName>
        <fullName evidence="13">Threonyl-tRNA synthetase</fullName>
        <shortName evidence="13">ThrRS</shortName>
    </alternativeName>
</protein>
<dbReference type="InterPro" id="IPR004154">
    <property type="entry name" value="Anticodon-bd"/>
</dbReference>
<dbReference type="GO" id="GO:0005524">
    <property type="term" value="F:ATP binding"/>
    <property type="evidence" value="ECO:0007669"/>
    <property type="project" value="UniProtKB-UniRule"/>
</dbReference>
<dbReference type="FunFam" id="3.30.980.10:FF:000005">
    <property type="entry name" value="Threonyl-tRNA synthetase, mitochondrial"/>
    <property type="match status" value="1"/>
</dbReference>
<evidence type="ECO:0000256" key="4">
    <source>
        <dbReference type="ARBA" id="ARBA00022598"/>
    </source>
</evidence>
<dbReference type="Proteomes" id="UP000247099">
    <property type="component" value="Unassembled WGS sequence"/>
</dbReference>
<evidence type="ECO:0000256" key="11">
    <source>
        <dbReference type="ARBA" id="ARBA00023146"/>
    </source>
</evidence>
<keyword evidence="9 13" id="KW-0694">RNA-binding</keyword>
<comment type="cofactor">
    <cofactor evidence="13">
        <name>Zn(2+)</name>
        <dbReference type="ChEBI" id="CHEBI:29105"/>
    </cofactor>
    <text evidence="13">Binds 1 zinc ion per subunit.</text>
</comment>
<comment type="caution">
    <text evidence="15">The sequence shown here is derived from an EMBL/GenBank/DDBJ whole genome shotgun (WGS) entry which is preliminary data.</text>
</comment>
<gene>
    <name evidence="13" type="primary">thrS</name>
    <name evidence="15" type="ORF">DDZ13_13130</name>
</gene>
<dbReference type="HAMAP" id="MF_00184">
    <property type="entry name" value="Thr_tRNA_synth"/>
    <property type="match status" value="1"/>
</dbReference>
<comment type="similarity">
    <text evidence="1 13">Belongs to the class-II aminoacyl-tRNA synthetase family.</text>
</comment>
<keyword evidence="3 13" id="KW-0820">tRNA-binding</keyword>
<keyword evidence="10 13" id="KW-0648">Protein biosynthesis</keyword>
<dbReference type="RefSeq" id="WP_110131918.1">
    <property type="nucleotide sequence ID" value="NZ_QHJQ01000011.1"/>
</dbReference>
<evidence type="ECO:0000259" key="14">
    <source>
        <dbReference type="PROSITE" id="PS50862"/>
    </source>
</evidence>
<dbReference type="Gene3D" id="3.40.50.800">
    <property type="entry name" value="Anticodon-binding domain"/>
    <property type="match status" value="1"/>
</dbReference>
<evidence type="ECO:0000256" key="2">
    <source>
        <dbReference type="ARBA" id="ARBA00022490"/>
    </source>
</evidence>
<keyword evidence="8 13" id="KW-0067">ATP-binding</keyword>
<keyword evidence="7 13" id="KW-0862">Zinc</keyword>
<evidence type="ECO:0000256" key="8">
    <source>
        <dbReference type="ARBA" id="ARBA00022840"/>
    </source>
</evidence>
<comment type="subcellular location">
    <subcellularLocation>
        <location evidence="13">Cytoplasm</location>
    </subcellularLocation>
</comment>
<evidence type="ECO:0000256" key="6">
    <source>
        <dbReference type="ARBA" id="ARBA00022741"/>
    </source>
</evidence>
<dbReference type="GO" id="GO:0046872">
    <property type="term" value="F:metal ion binding"/>
    <property type="evidence" value="ECO:0007669"/>
    <property type="project" value="UniProtKB-KW"/>
</dbReference>
<dbReference type="Gene3D" id="3.30.980.10">
    <property type="entry name" value="Threonyl-trna Synthetase, Chain A, domain 2"/>
    <property type="match status" value="1"/>
</dbReference>
<dbReference type="PRINTS" id="PR01047">
    <property type="entry name" value="TRNASYNTHTHR"/>
</dbReference>
<dbReference type="FunFam" id="3.30.930.10:FF:000002">
    <property type="entry name" value="Threonine--tRNA ligase"/>
    <property type="match status" value="1"/>
</dbReference>
<feature type="binding site" evidence="13">
    <location>
        <position position="299"/>
    </location>
    <ligand>
        <name>Zn(2+)</name>
        <dbReference type="ChEBI" id="CHEBI:29105"/>
        <note>catalytic</note>
    </ligand>
</feature>
<dbReference type="PANTHER" id="PTHR11451">
    <property type="entry name" value="THREONINE-TRNA LIGASE"/>
    <property type="match status" value="1"/>
</dbReference>
<dbReference type="InterPro" id="IPR002314">
    <property type="entry name" value="aa-tRNA-synt_IIb"/>
</dbReference>
<evidence type="ECO:0000256" key="13">
    <source>
        <dbReference type="HAMAP-Rule" id="MF_00184"/>
    </source>
</evidence>
<sequence>MKDMSPLEELRHSASHVLATAVLRLYPETKLDIGPPTENGFYYDIDLDKKLDAADLEAIEAEMKKVIKENQKFERIECSREEAIEKIKAIGQERYKLGRLDDIPEGEQVSFYQNGEFIDLCGGSHVNYTKKIKAFKLLSIAGAYHRGDEKNKQLQRIYGTAFPSKDELADYLERLEQARARDHRKLGKELKLFHIDEAVGSGMVLWTPNGAVIRQELQNFIAEELQKTGYDQVFTPHIGKLGLYRTSGHFPYYKESQFPAIVEPGTVEELAKEGCTCAELSNRLDSGEIDGYLLKPMNCPMHIKVFDSQPHSYRDLPVRLAEFGTVYRWEQSGELNGMTRVRGFTQDDAHLFCTEDQIADEISGCLDLVKLVFNTLGMSDYRVRIGLRDPDSDKYTGDAEKWDKAEAALRDAAKTLGVNYSEEPGEAAFYGPKIDFVVKDVIGREWQLGTVQVDYNLPERFDLTYIGADNEKHRPVMIHRAPFGSMERFCGVLIEHFAGNFPTWLAPEQVRILPMNDDLVPQAREIEKLLKAAKIRVSVDAIADKLGAKIRKCHVEKVPNFLVLGKQEAEQGLVKVNSRANKNLEGLKKPQEFLTELLENIANKTLPDPKES</sequence>
<feature type="domain" description="Aminoacyl-transfer RNA synthetases class-II family profile" evidence="14">
    <location>
        <begin position="182"/>
        <end position="502"/>
    </location>
</feature>
<evidence type="ECO:0000256" key="12">
    <source>
        <dbReference type="ARBA" id="ARBA00049515"/>
    </source>
</evidence>
<dbReference type="Pfam" id="PF00587">
    <property type="entry name" value="tRNA-synt_2b"/>
    <property type="match status" value="1"/>
</dbReference>
<evidence type="ECO:0000256" key="3">
    <source>
        <dbReference type="ARBA" id="ARBA00022555"/>
    </source>
</evidence>
<dbReference type="EMBL" id="QHJQ01000011">
    <property type="protein sequence ID" value="PXA03162.1"/>
    <property type="molecule type" value="Genomic_DNA"/>
</dbReference>
<dbReference type="GO" id="GO:0004829">
    <property type="term" value="F:threonine-tRNA ligase activity"/>
    <property type="evidence" value="ECO:0007669"/>
    <property type="project" value="UniProtKB-UniRule"/>
</dbReference>
<reference evidence="15 16" key="1">
    <citation type="submission" date="2018-05" db="EMBL/GenBank/DDBJ databases">
        <title>Coraliomargarita sinensis sp. nov., isolated from a marine solar saltern.</title>
        <authorList>
            <person name="Zhou L.Y."/>
        </authorList>
    </citation>
    <scope>NUCLEOTIDE SEQUENCE [LARGE SCALE GENOMIC DNA]</scope>
    <source>
        <strain evidence="15 16">WN38</strain>
    </source>
</reference>
<dbReference type="InParanoid" id="A0A317ZEI7"/>
<evidence type="ECO:0000256" key="7">
    <source>
        <dbReference type="ARBA" id="ARBA00022833"/>
    </source>
</evidence>
<keyword evidence="2 13" id="KW-0963">Cytoplasm</keyword>
<organism evidence="15 16">
    <name type="scientific">Coraliomargarita sinensis</name>
    <dbReference type="NCBI Taxonomy" id="2174842"/>
    <lineage>
        <taxon>Bacteria</taxon>
        <taxon>Pseudomonadati</taxon>
        <taxon>Verrucomicrobiota</taxon>
        <taxon>Opitutia</taxon>
        <taxon>Puniceicoccales</taxon>
        <taxon>Coraliomargaritaceae</taxon>
        <taxon>Coraliomargarita</taxon>
    </lineage>
</organism>
<dbReference type="SMART" id="SM00863">
    <property type="entry name" value="tRNA_SAD"/>
    <property type="match status" value="1"/>
</dbReference>